<dbReference type="EMBL" id="CM042045">
    <property type="protein sequence ID" value="KAI3682819.1"/>
    <property type="molecule type" value="Genomic_DNA"/>
</dbReference>
<sequence>MDICLNHDTFFQTYPPKGTLPILPIFMHKMNNYPLHHSLLDTTTVTTTTAATTTSCPPKSVNYPNTLPTVSDLISRLILISSFATVAIWANHEASKGFSITILNDSGKHSIPGRRFSIFYESNDKATRIVLNTSSFVETLLYPKNQQFDHAKKQINSVTLILAPKPFRRLNDGMRDVWHDGMMDDALGMAGKHACASYDIFRRHHHLSSSI</sequence>
<evidence type="ECO:0000313" key="2">
    <source>
        <dbReference type="Proteomes" id="UP001056120"/>
    </source>
</evidence>
<reference evidence="2" key="1">
    <citation type="journal article" date="2022" name="Mol. Ecol. Resour.">
        <title>The genomes of chicory, endive, great burdock and yacon provide insights into Asteraceae palaeo-polyploidization history and plant inulin production.</title>
        <authorList>
            <person name="Fan W."/>
            <person name="Wang S."/>
            <person name="Wang H."/>
            <person name="Wang A."/>
            <person name="Jiang F."/>
            <person name="Liu H."/>
            <person name="Zhao H."/>
            <person name="Xu D."/>
            <person name="Zhang Y."/>
        </authorList>
    </citation>
    <scope>NUCLEOTIDE SEQUENCE [LARGE SCALE GENOMIC DNA]</scope>
    <source>
        <strain evidence="2">cv. Yunnan</strain>
    </source>
</reference>
<reference evidence="1 2" key="2">
    <citation type="journal article" date="2022" name="Mol. Ecol. Resour.">
        <title>The genomes of chicory, endive, great burdock and yacon provide insights into Asteraceae paleo-polyploidization history and plant inulin production.</title>
        <authorList>
            <person name="Fan W."/>
            <person name="Wang S."/>
            <person name="Wang H."/>
            <person name="Wang A."/>
            <person name="Jiang F."/>
            <person name="Liu H."/>
            <person name="Zhao H."/>
            <person name="Xu D."/>
            <person name="Zhang Y."/>
        </authorList>
    </citation>
    <scope>NUCLEOTIDE SEQUENCE [LARGE SCALE GENOMIC DNA]</scope>
    <source>
        <strain evidence="2">cv. Yunnan</strain>
        <tissue evidence="1">Leaves</tissue>
    </source>
</reference>
<protein>
    <submittedName>
        <fullName evidence="1">Uncharacterized protein</fullName>
    </submittedName>
</protein>
<organism evidence="1 2">
    <name type="scientific">Smallanthus sonchifolius</name>
    <dbReference type="NCBI Taxonomy" id="185202"/>
    <lineage>
        <taxon>Eukaryota</taxon>
        <taxon>Viridiplantae</taxon>
        <taxon>Streptophyta</taxon>
        <taxon>Embryophyta</taxon>
        <taxon>Tracheophyta</taxon>
        <taxon>Spermatophyta</taxon>
        <taxon>Magnoliopsida</taxon>
        <taxon>eudicotyledons</taxon>
        <taxon>Gunneridae</taxon>
        <taxon>Pentapetalae</taxon>
        <taxon>asterids</taxon>
        <taxon>campanulids</taxon>
        <taxon>Asterales</taxon>
        <taxon>Asteraceae</taxon>
        <taxon>Asteroideae</taxon>
        <taxon>Heliantheae alliance</taxon>
        <taxon>Millerieae</taxon>
        <taxon>Smallanthus</taxon>
    </lineage>
</organism>
<evidence type="ECO:0000313" key="1">
    <source>
        <dbReference type="EMBL" id="KAI3682819.1"/>
    </source>
</evidence>
<name>A0ACB8YD17_9ASTR</name>
<gene>
    <name evidence="1" type="ORF">L1987_83106</name>
</gene>
<comment type="caution">
    <text evidence="1">The sequence shown here is derived from an EMBL/GenBank/DDBJ whole genome shotgun (WGS) entry which is preliminary data.</text>
</comment>
<proteinExistence type="predicted"/>
<accession>A0ACB8YD17</accession>
<keyword evidence="2" id="KW-1185">Reference proteome</keyword>
<dbReference type="Proteomes" id="UP001056120">
    <property type="component" value="Linkage Group LG28"/>
</dbReference>